<reference evidence="4" key="2">
    <citation type="journal article" date="2022" name="Res Sq">
        <title>Comparative Genomics Reveals Insights into the Divergent Evolution of Astigmatic Mites and Household Pest Adaptations.</title>
        <authorList>
            <person name="Xiong Q."/>
            <person name="Wan A.T.-Y."/>
            <person name="Liu X.-Y."/>
            <person name="Fung C.S.-H."/>
            <person name="Xiao X."/>
            <person name="Malainual N."/>
            <person name="Hou J."/>
            <person name="Wang L."/>
            <person name="Wang M."/>
            <person name="Yang K."/>
            <person name="Cui Y."/>
            <person name="Leung E."/>
            <person name="Nong W."/>
            <person name="Shin S.-K."/>
            <person name="Au S."/>
            <person name="Jeong K.Y."/>
            <person name="Chew F.T."/>
            <person name="Hui J."/>
            <person name="Leung T.F."/>
            <person name="Tungtrongchitr A."/>
            <person name="Zhong N."/>
            <person name="Liu Z."/>
            <person name="Tsui S."/>
        </authorList>
    </citation>
    <scope>NUCLEOTIDE SEQUENCE</scope>
    <source>
        <strain evidence="4">Derf</strain>
        <tissue evidence="4">Whole organism</tissue>
    </source>
</reference>
<keyword evidence="2" id="KW-0472">Membrane</keyword>
<dbReference type="EMBL" id="ASGP02000002">
    <property type="protein sequence ID" value="KAH9522090.1"/>
    <property type="molecule type" value="Genomic_DNA"/>
</dbReference>
<gene>
    <name evidence="4" type="ORF">DERF_005692</name>
</gene>
<evidence type="ECO:0000256" key="2">
    <source>
        <dbReference type="SAM" id="Phobius"/>
    </source>
</evidence>
<evidence type="ECO:0000313" key="4">
    <source>
        <dbReference type="EMBL" id="KAH9522090.1"/>
    </source>
</evidence>
<feature type="domain" description="Out at first protein BRICHOS-like" evidence="3">
    <location>
        <begin position="95"/>
        <end position="140"/>
    </location>
</feature>
<evidence type="ECO:0000259" key="3">
    <source>
        <dbReference type="Pfam" id="PF14941"/>
    </source>
</evidence>
<dbReference type="Pfam" id="PF14941">
    <property type="entry name" value="OAF_N"/>
    <property type="match status" value="1"/>
</dbReference>
<feature type="region of interest" description="Disordered" evidence="1">
    <location>
        <begin position="64"/>
        <end position="86"/>
    </location>
</feature>
<accession>A0A922I7G7</accession>
<feature type="compositionally biased region" description="Basic residues" evidence="1">
    <location>
        <begin position="75"/>
        <end position="84"/>
    </location>
</feature>
<keyword evidence="2" id="KW-1133">Transmembrane helix</keyword>
<dbReference type="InterPro" id="IPR053894">
    <property type="entry name" value="OAF_N"/>
</dbReference>
<sequence>MISFLRWTNSHTVAYNWCWYWWYNCNIWLSWLFINIIIIFIPTITQQASLQQHIQHNIDNVNEQRVPQQQQQQHHSYHQHHHPSSKSILSFDHNFAINVRNDGGEVFRELITSNIINDYIQIQFEETDGSHIKQVLDFKNVSN</sequence>
<comment type="caution">
    <text evidence="4">The sequence shown here is derived from an EMBL/GenBank/DDBJ whole genome shotgun (WGS) entry which is preliminary data.</text>
</comment>
<reference evidence="4" key="1">
    <citation type="submission" date="2013-05" db="EMBL/GenBank/DDBJ databases">
        <authorList>
            <person name="Yim A.K.Y."/>
            <person name="Chan T.F."/>
            <person name="Ji K.M."/>
            <person name="Liu X.Y."/>
            <person name="Zhou J.W."/>
            <person name="Li R.Q."/>
            <person name="Yang K.Y."/>
            <person name="Li J."/>
            <person name="Li M."/>
            <person name="Law P.T.W."/>
            <person name="Wu Y.L."/>
            <person name="Cai Z.L."/>
            <person name="Qin H."/>
            <person name="Bao Y."/>
            <person name="Leung R.K.K."/>
            <person name="Ng P.K.S."/>
            <person name="Zou J."/>
            <person name="Zhong X.J."/>
            <person name="Ran P.X."/>
            <person name="Zhong N.S."/>
            <person name="Liu Z.G."/>
            <person name="Tsui S.K.W."/>
        </authorList>
    </citation>
    <scope>NUCLEOTIDE SEQUENCE</scope>
    <source>
        <strain evidence="4">Derf</strain>
        <tissue evidence="4">Whole organism</tissue>
    </source>
</reference>
<dbReference type="Proteomes" id="UP000790347">
    <property type="component" value="Unassembled WGS sequence"/>
</dbReference>
<organism evidence="4 5">
    <name type="scientific">Dermatophagoides farinae</name>
    <name type="common">American house dust mite</name>
    <dbReference type="NCBI Taxonomy" id="6954"/>
    <lineage>
        <taxon>Eukaryota</taxon>
        <taxon>Metazoa</taxon>
        <taxon>Ecdysozoa</taxon>
        <taxon>Arthropoda</taxon>
        <taxon>Chelicerata</taxon>
        <taxon>Arachnida</taxon>
        <taxon>Acari</taxon>
        <taxon>Acariformes</taxon>
        <taxon>Sarcoptiformes</taxon>
        <taxon>Astigmata</taxon>
        <taxon>Psoroptidia</taxon>
        <taxon>Analgoidea</taxon>
        <taxon>Pyroglyphidae</taxon>
        <taxon>Dermatophagoidinae</taxon>
        <taxon>Dermatophagoides</taxon>
    </lineage>
</organism>
<keyword evidence="5" id="KW-1185">Reference proteome</keyword>
<evidence type="ECO:0000313" key="5">
    <source>
        <dbReference type="Proteomes" id="UP000790347"/>
    </source>
</evidence>
<dbReference type="AlphaFoldDB" id="A0A922I7G7"/>
<evidence type="ECO:0000256" key="1">
    <source>
        <dbReference type="SAM" id="MobiDB-lite"/>
    </source>
</evidence>
<name>A0A922I7G7_DERFA</name>
<keyword evidence="2" id="KW-0812">Transmembrane</keyword>
<protein>
    <recommendedName>
        <fullName evidence="3">Out at first protein BRICHOS-like domain-containing protein</fullName>
    </recommendedName>
</protein>
<proteinExistence type="predicted"/>
<feature type="transmembrane region" description="Helical" evidence="2">
    <location>
        <begin position="20"/>
        <end position="41"/>
    </location>
</feature>